<feature type="region of interest" description="Disordered" evidence="2">
    <location>
        <begin position="235"/>
        <end position="286"/>
    </location>
</feature>
<feature type="compositionally biased region" description="Polar residues" evidence="2">
    <location>
        <begin position="530"/>
        <end position="561"/>
    </location>
</feature>
<sequence>MGQANSRPPLPENHEQYSNKNYSFLHRLKSFWKRYVSRDDTSSLSNGTRSTGVHGSSQLSDFSLSSKLSASEEERSLHSRGSSVPDTPVNASLRQPPNRIPIGSLSTVSQNVRPNMADVLPVMPPSRPNSDTQLHCSNFNDHTNASALPFHDFHESSSSIFDTANETASDGHASPTSDTSMPVNYRSQSSTQNPLLTNNTQNQTSESRSPLIDHLRQYLTQDPNQRQQHSHAVPFGDEALSNPGNLSHSSISSRSELEVDFNTNSENRANSALPPETGSAFQGSNNENATSMLSRLLSAAAIETAASIMNNEARGPNTHSGERPSTVRSIDGSFENFLDDLRNGNITSVLENSANSRRDATINRDSELENPEVQYLRMFRFPASRHSDNTNDDQSQQDDNGPELSLVPVLIVCMRNITDSSEDPMQSMSQDSQSYHEELRDNISINDITERMAQSTNSSNEVVASRTFSTDRVSNISSSIDHYSSASARSDTSLSGYPRHSTGWPSFTSASSSLPSELRSHNVIRRANEGLSSETESTQTRDQPNAQQPRTEMSMNETPTLHTRENHFDSRVGTDNNADYGFGESRGLMSHNRGEGLGFGSVEASTNQLYQDSISLDNSRHNASRGLTSVGERTNERVGVNETSNNNSNNAHGDWLIYVFGGLFPDYHPILTTVSLFSDNPTYEDLLALTSYLGPAKKPVATAEDLNRAGGLFPYSENGNLVSNSTCLICLEPFECNVLCRRLKSCKHFYHKDCVDQWLTTGNNSCPLCRSRGVKTSNEGTSQHMPDVSFI</sequence>
<organism evidence="4 5">
    <name type="scientific">Schizosaccharomyces osmophilus</name>
    <dbReference type="NCBI Taxonomy" id="2545709"/>
    <lineage>
        <taxon>Eukaryota</taxon>
        <taxon>Fungi</taxon>
        <taxon>Dikarya</taxon>
        <taxon>Ascomycota</taxon>
        <taxon>Taphrinomycotina</taxon>
        <taxon>Schizosaccharomycetes</taxon>
        <taxon>Schizosaccharomycetales</taxon>
        <taxon>Schizosaccharomycetaceae</taxon>
        <taxon>Schizosaccharomyces</taxon>
    </lineage>
</organism>
<feature type="domain" description="RING-type" evidence="3">
    <location>
        <begin position="727"/>
        <end position="770"/>
    </location>
</feature>
<dbReference type="Proteomes" id="UP001212411">
    <property type="component" value="Chromosome 3"/>
</dbReference>
<feature type="region of interest" description="Disordered" evidence="2">
    <location>
        <begin position="310"/>
        <end position="329"/>
    </location>
</feature>
<name>A0AAF0AYI7_9SCHI</name>
<keyword evidence="1" id="KW-0863">Zinc-finger</keyword>
<dbReference type="Pfam" id="PF13639">
    <property type="entry name" value="zf-RING_2"/>
    <property type="match status" value="1"/>
</dbReference>
<feature type="compositionally biased region" description="Low complexity" evidence="2">
    <location>
        <begin position="189"/>
        <end position="207"/>
    </location>
</feature>
<reference evidence="4 5" key="1">
    <citation type="journal article" date="2023" name="G3 (Bethesda)">
        <title>A high-quality reference genome for the fission yeast Schizosaccharomyces osmophilus.</title>
        <authorList>
            <person name="Jia G.S."/>
            <person name="Zhang W.C."/>
            <person name="Liang Y."/>
            <person name="Liu X.H."/>
            <person name="Rhind N."/>
            <person name="Pidoux A."/>
            <person name="Brysch-Herzberg M."/>
            <person name="Du L.L."/>
        </authorList>
    </citation>
    <scope>NUCLEOTIDE SEQUENCE [LARGE SCALE GENOMIC DNA]</scope>
    <source>
        <strain evidence="4 5">CBS 15793</strain>
    </source>
</reference>
<dbReference type="SUPFAM" id="SSF57850">
    <property type="entry name" value="RING/U-box"/>
    <property type="match status" value="1"/>
</dbReference>
<dbReference type="EMBL" id="CP115613">
    <property type="protein sequence ID" value="WBW74673.1"/>
    <property type="molecule type" value="Genomic_DNA"/>
</dbReference>
<evidence type="ECO:0000259" key="3">
    <source>
        <dbReference type="PROSITE" id="PS50089"/>
    </source>
</evidence>
<accession>A0AAF0AYI7</accession>
<feature type="compositionally biased region" description="Low complexity" evidence="2">
    <location>
        <begin position="480"/>
        <end position="495"/>
    </location>
</feature>
<gene>
    <name evidence="4" type="ORF">SOMG_04240</name>
</gene>
<dbReference type="CDD" id="cd16461">
    <property type="entry name" value="RING-H2_EL5-like"/>
    <property type="match status" value="1"/>
</dbReference>
<dbReference type="InterPro" id="IPR001841">
    <property type="entry name" value="Znf_RING"/>
</dbReference>
<evidence type="ECO:0000313" key="4">
    <source>
        <dbReference type="EMBL" id="WBW74673.1"/>
    </source>
</evidence>
<keyword evidence="4" id="KW-0436">Ligase</keyword>
<feature type="region of interest" description="Disordered" evidence="2">
    <location>
        <begin position="165"/>
        <end position="209"/>
    </location>
</feature>
<evidence type="ECO:0000256" key="1">
    <source>
        <dbReference type="PROSITE-ProRule" id="PRU00175"/>
    </source>
</evidence>
<feature type="region of interest" description="Disordered" evidence="2">
    <location>
        <begin position="480"/>
        <end position="499"/>
    </location>
</feature>
<proteinExistence type="predicted"/>
<feature type="compositionally biased region" description="Polar residues" evidence="2">
    <location>
        <begin position="261"/>
        <end position="270"/>
    </location>
</feature>
<feature type="compositionally biased region" description="Polar residues" evidence="2">
    <location>
        <begin position="79"/>
        <end position="95"/>
    </location>
</feature>
<dbReference type="RefSeq" id="XP_056038916.1">
    <property type="nucleotide sequence ID" value="XM_056183027.1"/>
</dbReference>
<dbReference type="SMART" id="SM00184">
    <property type="entry name" value="RING"/>
    <property type="match status" value="1"/>
</dbReference>
<keyword evidence="1" id="KW-0862">Zinc</keyword>
<feature type="compositionally biased region" description="Low complexity" evidence="2">
    <location>
        <begin position="56"/>
        <end position="69"/>
    </location>
</feature>
<dbReference type="PANTHER" id="PTHR45676:SF41">
    <property type="entry name" value="RING-H2 FINGER PROTEIN ATL66"/>
    <property type="match status" value="1"/>
</dbReference>
<feature type="region of interest" description="Disordered" evidence="2">
    <location>
        <begin position="453"/>
        <end position="474"/>
    </location>
</feature>
<evidence type="ECO:0000313" key="5">
    <source>
        <dbReference type="Proteomes" id="UP001212411"/>
    </source>
</evidence>
<dbReference type="PANTHER" id="PTHR45676">
    <property type="entry name" value="RING-H2 FINGER PROTEIN ATL51-RELATED"/>
    <property type="match status" value="1"/>
</dbReference>
<feature type="region of interest" description="Disordered" evidence="2">
    <location>
        <begin position="529"/>
        <end position="562"/>
    </location>
</feature>
<keyword evidence="5" id="KW-1185">Reference proteome</keyword>
<feature type="compositionally biased region" description="Polar residues" evidence="2">
    <location>
        <begin position="165"/>
        <end position="188"/>
    </location>
</feature>
<keyword evidence="1" id="KW-0479">Metal-binding</keyword>
<dbReference type="GeneID" id="80877716"/>
<dbReference type="GO" id="GO:0008270">
    <property type="term" value="F:zinc ion binding"/>
    <property type="evidence" value="ECO:0007669"/>
    <property type="project" value="UniProtKB-KW"/>
</dbReference>
<protein>
    <submittedName>
        <fullName evidence="4">Ubiquitin-protein ligase E3</fullName>
    </submittedName>
</protein>
<feature type="region of interest" description="Disordered" evidence="2">
    <location>
        <begin position="383"/>
        <end position="405"/>
    </location>
</feature>
<dbReference type="Gene3D" id="3.30.40.10">
    <property type="entry name" value="Zinc/RING finger domain, C3HC4 (zinc finger)"/>
    <property type="match status" value="1"/>
</dbReference>
<dbReference type="PROSITE" id="PS50089">
    <property type="entry name" value="ZF_RING_2"/>
    <property type="match status" value="1"/>
</dbReference>
<dbReference type="InterPro" id="IPR013083">
    <property type="entry name" value="Znf_RING/FYVE/PHD"/>
</dbReference>
<evidence type="ECO:0000256" key="2">
    <source>
        <dbReference type="SAM" id="MobiDB-lite"/>
    </source>
</evidence>
<dbReference type="AlphaFoldDB" id="A0AAF0AYI7"/>
<feature type="region of interest" description="Disordered" evidence="2">
    <location>
        <begin position="40"/>
        <end position="105"/>
    </location>
</feature>
<dbReference type="KEGG" id="som:SOMG_04240"/>
<feature type="compositionally biased region" description="Polar residues" evidence="2">
    <location>
        <begin position="42"/>
        <end position="55"/>
    </location>
</feature>
<feature type="compositionally biased region" description="Polar residues" evidence="2">
    <location>
        <begin position="453"/>
        <end position="473"/>
    </location>
</feature>
<dbReference type="GO" id="GO:0016874">
    <property type="term" value="F:ligase activity"/>
    <property type="evidence" value="ECO:0007669"/>
    <property type="project" value="UniProtKB-KW"/>
</dbReference>